<name>A0A0E2BEF1_9LEPT</name>
<accession>A0A0E2BEF1</accession>
<keyword evidence="2" id="KW-1185">Reference proteome</keyword>
<reference evidence="1" key="1">
    <citation type="submission" date="2012-10" db="EMBL/GenBank/DDBJ databases">
        <authorList>
            <person name="Harkins D.M."/>
            <person name="Durkin A.S."/>
            <person name="Brinkac L.M."/>
            <person name="Haft D.H."/>
            <person name="Selengut J.D."/>
            <person name="Sanka R."/>
            <person name="DePew J."/>
            <person name="Purushe J."/>
            <person name="Matthias M.A."/>
            <person name="Vinetz J.M."/>
            <person name="Sutton G.G."/>
            <person name="Nierman W.C."/>
            <person name="Fouts D.E."/>
        </authorList>
    </citation>
    <scope>NUCLEOTIDE SEQUENCE [LARGE SCALE GENOMIC DNA]</scope>
    <source>
        <strain evidence="1">MOR084</strain>
    </source>
</reference>
<protein>
    <submittedName>
        <fullName evidence="1">Uncharacterized protein</fullName>
    </submittedName>
</protein>
<dbReference type="AlphaFoldDB" id="A0A0E2BEF1"/>
<proteinExistence type="predicted"/>
<comment type="caution">
    <text evidence="1">The sequence shown here is derived from an EMBL/GenBank/DDBJ whole genome shotgun (WGS) entry which is preliminary data.</text>
</comment>
<gene>
    <name evidence="1" type="ORF">LEP1GSC179_2476</name>
</gene>
<dbReference type="Proteomes" id="UP000006329">
    <property type="component" value="Unassembled WGS sequence"/>
</dbReference>
<evidence type="ECO:0000313" key="1">
    <source>
        <dbReference type="EMBL" id="EKO33306.1"/>
    </source>
</evidence>
<dbReference type="EMBL" id="AHON02000051">
    <property type="protein sequence ID" value="EKO33306.1"/>
    <property type="molecule type" value="Genomic_DNA"/>
</dbReference>
<sequence length="62" mass="7489">MYGFKWGNYKEKPDNFQLFFLNELKWIVPAVGSFDDPTSRFSFIFTNQRLSHLYIFEIIAFI</sequence>
<evidence type="ECO:0000313" key="2">
    <source>
        <dbReference type="Proteomes" id="UP000006329"/>
    </source>
</evidence>
<organism evidence="1 2">
    <name type="scientific">Leptospira santarosai str. MOR084</name>
    <dbReference type="NCBI Taxonomy" id="1049984"/>
    <lineage>
        <taxon>Bacteria</taxon>
        <taxon>Pseudomonadati</taxon>
        <taxon>Spirochaetota</taxon>
        <taxon>Spirochaetia</taxon>
        <taxon>Leptospirales</taxon>
        <taxon>Leptospiraceae</taxon>
        <taxon>Leptospira</taxon>
    </lineage>
</organism>